<keyword evidence="1" id="KW-0732">Signal</keyword>
<dbReference type="InterPro" id="IPR017989">
    <property type="entry name" value="Ribosome_inactivat_1/2"/>
</dbReference>
<keyword evidence="3" id="KW-1185">Reference proteome</keyword>
<protein>
    <submittedName>
        <fullName evidence="2">Ribosome-inactivating family protein</fullName>
    </submittedName>
</protein>
<dbReference type="SUPFAM" id="SSF56371">
    <property type="entry name" value="Ribosome inactivating proteins (RIP)"/>
    <property type="match status" value="1"/>
</dbReference>
<name>A0ABU7X2B1_9ACTN</name>
<dbReference type="Pfam" id="PF00161">
    <property type="entry name" value="RIP"/>
    <property type="match status" value="1"/>
</dbReference>
<dbReference type="EMBL" id="JAVFKM010000020">
    <property type="protein sequence ID" value="MEF3117636.1"/>
    <property type="molecule type" value="Genomic_DNA"/>
</dbReference>
<accession>A0ABU7X2B1</accession>
<gene>
    <name evidence="2" type="ORF">RB636_31145</name>
</gene>
<evidence type="ECO:0000313" key="2">
    <source>
        <dbReference type="EMBL" id="MEF3117636.1"/>
    </source>
</evidence>
<dbReference type="InterPro" id="IPR036041">
    <property type="entry name" value="Ribosome-inact_prot_sf"/>
</dbReference>
<dbReference type="PRINTS" id="PR00396">
    <property type="entry name" value="SHIGARICIN"/>
</dbReference>
<dbReference type="PANTHER" id="PTHR33453:SF34">
    <property type="entry name" value="RIBOSOME-INACTIVATING PROTEIN"/>
    <property type="match status" value="1"/>
</dbReference>
<feature type="signal peptide" evidence="1">
    <location>
        <begin position="1"/>
        <end position="37"/>
    </location>
</feature>
<dbReference type="PANTHER" id="PTHR33453">
    <property type="match status" value="1"/>
</dbReference>
<dbReference type="InterPro" id="IPR016138">
    <property type="entry name" value="Ribosome_inactivat_prot_sub1"/>
</dbReference>
<evidence type="ECO:0000313" key="3">
    <source>
        <dbReference type="Proteomes" id="UP001348265"/>
    </source>
</evidence>
<dbReference type="Gene3D" id="3.40.420.10">
    <property type="entry name" value="Ricin (A subunit), domain 1"/>
    <property type="match status" value="1"/>
</dbReference>
<comment type="caution">
    <text evidence="2">The sequence shown here is derived from an EMBL/GenBank/DDBJ whole genome shotgun (WGS) entry which is preliminary data.</text>
</comment>
<evidence type="ECO:0000256" key="1">
    <source>
        <dbReference type="SAM" id="SignalP"/>
    </source>
</evidence>
<dbReference type="RefSeq" id="WP_331789006.1">
    <property type="nucleotide sequence ID" value="NZ_JAVFKM010000020.1"/>
</dbReference>
<dbReference type="Proteomes" id="UP001348265">
    <property type="component" value="Unassembled WGS sequence"/>
</dbReference>
<sequence>MHPIGAVRRAGRRLGTMLLALLATCTLVTVGAPSAHAETTERYLRLEWNLRGLHDPDEGQNRERQYREFIRQLRAASGSRMAGVSGNDMFDTPARTRTNRVVQVSVVTDHSGEGIHLILYFSLDDMYLRGFTVGGQNYQFTDSSYDFPLADEIQRANGGATPLFHAIYSGSYRTLDPHDTRGGLSYAPENMARFMDDLRYRFAYGTRNTYQRHLAYIIGATAEAARFGWIENRIAAVLNRGRDYSADGAPSTLGNFGMELQTHWSDLSRVAHQTSGGGTSNPVYIDGRSYSNISQIRIGTGGVPPLVPFLALYSAKP</sequence>
<feature type="chain" id="PRO_5046984933" evidence="1">
    <location>
        <begin position="38"/>
        <end position="317"/>
    </location>
</feature>
<organism evidence="2 3">
    <name type="scientific">Streptomyces chrestomyceticus</name>
    <dbReference type="NCBI Taxonomy" id="68185"/>
    <lineage>
        <taxon>Bacteria</taxon>
        <taxon>Bacillati</taxon>
        <taxon>Actinomycetota</taxon>
        <taxon>Actinomycetes</taxon>
        <taxon>Kitasatosporales</taxon>
        <taxon>Streptomycetaceae</taxon>
        <taxon>Streptomyces</taxon>
    </lineage>
</organism>
<dbReference type="InterPro" id="IPR001574">
    <property type="entry name" value="Ribosome_inactivat_prot"/>
</dbReference>
<reference evidence="2 3" key="1">
    <citation type="submission" date="2023-08" db="EMBL/GenBank/DDBJ databases">
        <authorList>
            <person name="Sharma P."/>
            <person name="Verma V."/>
            <person name="Mohan M.K."/>
            <person name="Dubey A.K."/>
        </authorList>
    </citation>
    <scope>NUCLEOTIDE SEQUENCE [LARGE SCALE GENOMIC DNA]</scope>
    <source>
        <strain evidence="2 3">ADP4</strain>
    </source>
</reference>
<proteinExistence type="predicted"/>